<reference evidence="1 2" key="1">
    <citation type="submission" date="2013-02" db="EMBL/GenBank/DDBJ databases">
        <title>The Genome Sequence of Acinetobacter sp. NIPH 899.</title>
        <authorList>
            <consortium name="The Broad Institute Genome Sequencing Platform"/>
            <consortium name="The Broad Institute Genome Sequencing Center for Infectious Disease"/>
            <person name="Cerqueira G."/>
            <person name="Feldgarden M."/>
            <person name="Courvalin P."/>
            <person name="Perichon B."/>
            <person name="Grillot-Courvalin C."/>
            <person name="Clermont D."/>
            <person name="Rocha E."/>
            <person name="Yoon E.-J."/>
            <person name="Nemec A."/>
            <person name="Walker B."/>
            <person name="Young S.K."/>
            <person name="Zeng Q."/>
            <person name="Gargeya S."/>
            <person name="Fitzgerald M."/>
            <person name="Haas B."/>
            <person name="Abouelleil A."/>
            <person name="Alvarado L."/>
            <person name="Arachchi H.M."/>
            <person name="Berlin A.M."/>
            <person name="Chapman S.B."/>
            <person name="Dewar J."/>
            <person name="Goldberg J."/>
            <person name="Griggs A."/>
            <person name="Gujja S."/>
            <person name="Hansen M."/>
            <person name="Howarth C."/>
            <person name="Imamovic A."/>
            <person name="Larimer J."/>
            <person name="McCowan C."/>
            <person name="Murphy C."/>
            <person name="Neiman D."/>
            <person name="Pearson M."/>
            <person name="Priest M."/>
            <person name="Roberts A."/>
            <person name="Saif S."/>
            <person name="Shea T."/>
            <person name="Sisk P."/>
            <person name="Sykes S."/>
            <person name="Wortman J."/>
            <person name="Nusbaum C."/>
            <person name="Birren B."/>
        </authorList>
    </citation>
    <scope>NUCLEOTIDE SEQUENCE [LARGE SCALE GENOMIC DNA]</scope>
    <source>
        <strain evidence="1 2">NIPH 899</strain>
    </source>
</reference>
<sequence length="173" mass="19821">MARRFGRNQKRAFRNQLALQEKLLEKHIGIIAERNGELHKANEIINLTAEILGDHFISLPVQTSEVKEIQDHYQFSAKNSSRYWANDVKLAFVEQALCHLETYQADAHIDELSGTMHMAFHSVSGKVAYAISDMAWRKLSEQQLVGLVQLEVANKMAKKVVQARKNAYSPRRF</sequence>
<evidence type="ECO:0000313" key="1">
    <source>
        <dbReference type="EMBL" id="ENV00923.1"/>
    </source>
</evidence>
<dbReference type="Proteomes" id="UP000013070">
    <property type="component" value="Unassembled WGS sequence"/>
</dbReference>
<dbReference type="RefSeq" id="WP_004788170.1">
    <property type="nucleotide sequence ID" value="NZ_KB849414.1"/>
</dbReference>
<proteinExistence type="predicted"/>
<keyword evidence="2" id="KW-1185">Reference proteome</keyword>
<dbReference type="HOGENOM" id="CLU_1544328_0_0_6"/>
<dbReference type="EMBL" id="APPE01000007">
    <property type="protein sequence ID" value="ENV00923.1"/>
    <property type="molecule type" value="Genomic_DNA"/>
</dbReference>
<evidence type="ECO:0000313" key="2">
    <source>
        <dbReference type="Proteomes" id="UP000013070"/>
    </source>
</evidence>
<name>N8X073_9GAMM</name>
<accession>N8X073</accession>
<dbReference type="PATRIC" id="fig|1217710.3.peg.59"/>
<protein>
    <submittedName>
        <fullName evidence="1">Uncharacterized protein</fullName>
    </submittedName>
</protein>
<gene>
    <name evidence="1" type="ORF">F969_00070</name>
</gene>
<comment type="caution">
    <text evidence="1">The sequence shown here is derived from an EMBL/GenBank/DDBJ whole genome shotgun (WGS) entry which is preliminary data.</text>
</comment>
<dbReference type="AlphaFoldDB" id="N8X073"/>
<organism evidence="1 2">
    <name type="scientific">Acinetobacter variabilis</name>
    <dbReference type="NCBI Taxonomy" id="70346"/>
    <lineage>
        <taxon>Bacteria</taxon>
        <taxon>Pseudomonadati</taxon>
        <taxon>Pseudomonadota</taxon>
        <taxon>Gammaproteobacteria</taxon>
        <taxon>Moraxellales</taxon>
        <taxon>Moraxellaceae</taxon>
        <taxon>Acinetobacter</taxon>
    </lineage>
</organism>